<reference evidence="2" key="1">
    <citation type="submission" date="2020-11" db="EMBL/GenBank/DDBJ databases">
        <authorList>
            <person name="Tran Van P."/>
        </authorList>
    </citation>
    <scope>NUCLEOTIDE SEQUENCE</scope>
</reference>
<dbReference type="AlphaFoldDB" id="A0A7R9CE41"/>
<gene>
    <name evidence="2" type="ORF">TCEB3V08_LOCUS2648</name>
</gene>
<keyword evidence="1" id="KW-0732">Signal</keyword>
<protein>
    <submittedName>
        <fullName evidence="2">Uncharacterized protein</fullName>
    </submittedName>
</protein>
<accession>A0A7R9CE41</accession>
<proteinExistence type="predicted"/>
<evidence type="ECO:0000313" key="2">
    <source>
        <dbReference type="EMBL" id="CAD7394734.1"/>
    </source>
</evidence>
<evidence type="ECO:0000256" key="1">
    <source>
        <dbReference type="SAM" id="SignalP"/>
    </source>
</evidence>
<organism evidence="2">
    <name type="scientific">Timema cristinae</name>
    <name type="common">Walking stick</name>
    <dbReference type="NCBI Taxonomy" id="61476"/>
    <lineage>
        <taxon>Eukaryota</taxon>
        <taxon>Metazoa</taxon>
        <taxon>Ecdysozoa</taxon>
        <taxon>Arthropoda</taxon>
        <taxon>Hexapoda</taxon>
        <taxon>Insecta</taxon>
        <taxon>Pterygota</taxon>
        <taxon>Neoptera</taxon>
        <taxon>Polyneoptera</taxon>
        <taxon>Phasmatodea</taxon>
        <taxon>Timematodea</taxon>
        <taxon>Timematoidea</taxon>
        <taxon>Timematidae</taxon>
        <taxon>Timema</taxon>
    </lineage>
</organism>
<feature type="signal peptide" evidence="1">
    <location>
        <begin position="1"/>
        <end position="26"/>
    </location>
</feature>
<feature type="chain" id="PRO_5031136245" evidence="1">
    <location>
        <begin position="27"/>
        <end position="230"/>
    </location>
</feature>
<name>A0A7R9CE41_TIMCR</name>
<sequence>MFPRIITYTQLCIFMLLLGERQESMAQRYSCSKQTQTSSKIKISSDNNAPGTWNTVLGNMKIVMERLGEAEESEDILNWEAMISLKTVRCKLLTDNLSAQVGGAFKVSATTQMPHLSPSVCATQQMPHLFPSVCANQQMPHLFPSVCTNQQMPHLSPSVCATQQMPHLSPSVCATQQMPHLFPSVCANQQMPHLSPSVCTTQQMPHLFPSVCANQQMPHLSPSVCATQQI</sequence>
<dbReference type="EMBL" id="OC317055">
    <property type="protein sequence ID" value="CAD7394734.1"/>
    <property type="molecule type" value="Genomic_DNA"/>
</dbReference>